<dbReference type="InterPro" id="IPR006059">
    <property type="entry name" value="SBP"/>
</dbReference>
<dbReference type="SUPFAM" id="SSF53850">
    <property type="entry name" value="Periplasmic binding protein-like II"/>
    <property type="match status" value="1"/>
</dbReference>
<feature type="chain" id="PRO_5046394184" evidence="2">
    <location>
        <begin position="20"/>
        <end position="445"/>
    </location>
</feature>
<keyword evidence="2" id="KW-0732">Signal</keyword>
<feature type="region of interest" description="Disordered" evidence="1">
    <location>
        <begin position="23"/>
        <end position="42"/>
    </location>
</feature>
<feature type="signal peptide" evidence="2">
    <location>
        <begin position="1"/>
        <end position="19"/>
    </location>
</feature>
<proteinExistence type="predicted"/>
<dbReference type="EMBL" id="JARLKY010000112">
    <property type="protein sequence ID" value="MEC0232129.1"/>
    <property type="molecule type" value="Genomic_DNA"/>
</dbReference>
<gene>
    <name evidence="3" type="ORF">P4I72_34035</name>
</gene>
<accession>A0ABU6GD52</accession>
<dbReference type="RefSeq" id="WP_326076268.1">
    <property type="nucleotide sequence ID" value="NZ_JARLKY010000112.1"/>
</dbReference>
<dbReference type="PROSITE" id="PS51257">
    <property type="entry name" value="PROKAR_LIPOPROTEIN"/>
    <property type="match status" value="1"/>
</dbReference>
<evidence type="ECO:0000256" key="2">
    <source>
        <dbReference type="SAM" id="SignalP"/>
    </source>
</evidence>
<protein>
    <submittedName>
        <fullName evidence="3">Extracellular solute-binding protein</fullName>
    </submittedName>
</protein>
<comment type="caution">
    <text evidence="3">The sequence shown here is derived from an EMBL/GenBank/DDBJ whole genome shotgun (WGS) entry which is preliminary data.</text>
</comment>
<reference evidence="3 4" key="1">
    <citation type="submission" date="2023-03" db="EMBL/GenBank/DDBJ databases">
        <title>Bacillus Genome Sequencing.</title>
        <authorList>
            <person name="Dunlap C."/>
        </authorList>
    </citation>
    <scope>NUCLEOTIDE SEQUENCE [LARGE SCALE GENOMIC DNA]</scope>
    <source>
        <strain evidence="3 4">BD-533</strain>
    </source>
</reference>
<dbReference type="Proteomes" id="UP001338137">
    <property type="component" value="Unassembled WGS sequence"/>
</dbReference>
<dbReference type="PANTHER" id="PTHR43649:SF12">
    <property type="entry name" value="DIACETYLCHITOBIOSE BINDING PROTEIN DASA"/>
    <property type="match status" value="1"/>
</dbReference>
<evidence type="ECO:0000313" key="3">
    <source>
        <dbReference type="EMBL" id="MEC0232129.1"/>
    </source>
</evidence>
<keyword evidence="4" id="KW-1185">Reference proteome</keyword>
<dbReference type="Gene3D" id="3.40.190.10">
    <property type="entry name" value="Periplasmic binding protein-like II"/>
    <property type="match status" value="2"/>
</dbReference>
<dbReference type="PANTHER" id="PTHR43649">
    <property type="entry name" value="ARABINOSE-BINDING PROTEIN-RELATED"/>
    <property type="match status" value="1"/>
</dbReference>
<organism evidence="3 4">
    <name type="scientific">Paenibacillus alba</name>
    <dbReference type="NCBI Taxonomy" id="1197127"/>
    <lineage>
        <taxon>Bacteria</taxon>
        <taxon>Bacillati</taxon>
        <taxon>Bacillota</taxon>
        <taxon>Bacilli</taxon>
        <taxon>Bacillales</taxon>
        <taxon>Paenibacillaceae</taxon>
        <taxon>Paenibacillus</taxon>
    </lineage>
</organism>
<evidence type="ECO:0000313" key="4">
    <source>
        <dbReference type="Proteomes" id="UP001338137"/>
    </source>
</evidence>
<name>A0ABU6GD52_9BACL</name>
<dbReference type="InterPro" id="IPR050490">
    <property type="entry name" value="Bact_solute-bd_prot1"/>
</dbReference>
<evidence type="ECO:0000256" key="1">
    <source>
        <dbReference type="SAM" id="MobiDB-lite"/>
    </source>
</evidence>
<dbReference type="Pfam" id="PF01547">
    <property type="entry name" value="SBP_bac_1"/>
    <property type="match status" value="1"/>
</dbReference>
<sequence>MKWKNLSAVLLATTFIVSACGNTSDPAKKPAATDSKVEKTDDKKQPITLNFFSNNPDRATGQGLAEQKLIDQYMKENPHVTIKVETLAPDAQYQDKIKVYNASNELPDIMMLWGTPNYMGPLVKNGSLAEFSADDFKDMGFMNGSFSGFTYNDKIYGIPKNSDFWVLYYNKKIFTDNGLTPPTNETELNKAITVLRGKKITPIAHDGRDAWTTALWIDGVAERYSGTFENTAKLNIKDPSWIKAAKHMQDSINAGIFGSGFLNQDYGTARNLFGQGKAAMFMMGQWEMGMVSDTNFPEEVRNNIGAIAFPTLNGGTGKVTDLTAWNGGGYGVSAKSKNKEAAKEFLKWFFKPTNWAKTVWENGITFPAQKYDQFFTGKETSLQKDLTSIFNGATAISGIPISDRLTPDTQKQYYDALLQLLFNKLTPEQFVEQAGKLIDKAKSTQ</sequence>